<name>X1KQ96_9ZZZZ</name>
<organism evidence="1">
    <name type="scientific">marine sediment metagenome</name>
    <dbReference type="NCBI Taxonomy" id="412755"/>
    <lineage>
        <taxon>unclassified sequences</taxon>
        <taxon>metagenomes</taxon>
        <taxon>ecological metagenomes</taxon>
    </lineage>
</organism>
<protein>
    <submittedName>
        <fullName evidence="1">Uncharacterized protein</fullName>
    </submittedName>
</protein>
<dbReference type="AlphaFoldDB" id="X1KQ96"/>
<evidence type="ECO:0000313" key="1">
    <source>
        <dbReference type="EMBL" id="GAI09247.1"/>
    </source>
</evidence>
<dbReference type="EMBL" id="BARV01010199">
    <property type="protein sequence ID" value="GAI09247.1"/>
    <property type="molecule type" value="Genomic_DNA"/>
</dbReference>
<reference evidence="1" key="1">
    <citation type="journal article" date="2014" name="Front. Microbiol.">
        <title>High frequency of phylogenetically diverse reductive dehalogenase-homologous genes in deep subseafloor sedimentary metagenomes.</title>
        <authorList>
            <person name="Kawai M."/>
            <person name="Futagami T."/>
            <person name="Toyoda A."/>
            <person name="Takaki Y."/>
            <person name="Nishi S."/>
            <person name="Hori S."/>
            <person name="Arai W."/>
            <person name="Tsubouchi T."/>
            <person name="Morono Y."/>
            <person name="Uchiyama I."/>
            <person name="Ito T."/>
            <person name="Fujiyama A."/>
            <person name="Inagaki F."/>
            <person name="Takami H."/>
        </authorList>
    </citation>
    <scope>NUCLEOTIDE SEQUENCE</scope>
    <source>
        <strain evidence="1">Expedition CK06-06</strain>
    </source>
</reference>
<sequence>EATNAIARSDKRKWIAKRYIVDLSKRILKERGELEGTEDLKTLVRKLGIKLKGGH</sequence>
<feature type="non-terminal residue" evidence="1">
    <location>
        <position position="1"/>
    </location>
</feature>
<proteinExistence type="predicted"/>
<gene>
    <name evidence="1" type="ORF">S06H3_19828</name>
</gene>
<accession>X1KQ96</accession>
<comment type="caution">
    <text evidence="1">The sequence shown here is derived from an EMBL/GenBank/DDBJ whole genome shotgun (WGS) entry which is preliminary data.</text>
</comment>